<dbReference type="InterPro" id="IPR026444">
    <property type="entry name" value="Secre_tail"/>
</dbReference>
<sequence length="418" mass="45484">MKNINFRILFLILLFGNLFILTGQCLPNGITFTSQTQIDDFPSNYPGCTEIVGDVFIAGNLSNLDGLSQIRNIGGFLKINNTTLENLDGLENLQTIESLLIEYNNNLQNIQALANITSVSRILLIVNESLLSLSGLEGITNIPLELNIHQNQALESLMGLQNLVNIGNNCTIYLNSQLHNLNGLESLSQIGGSFGISENSSLITLQGLDNLSEIGINFTLSRNPQMITLSNLANLTSIGGNLLIQNQTNLPSLDGLENLISIGGTLNISVNNSLSNIEDIKNIDATTITQLQIFQNENLPECAVQSVCEFLNLDPANAVIDTNAIGCNSVQEVEASCELSIQENPLSRVKIYPNPTNGSFTISNVKVGTIKILDSQGRIVRDYNMGDSFYSAKDLSEGIYFVQIQSGNQTTVRQLIKN</sequence>
<feature type="domain" description="Secretion system C-terminal sorting" evidence="7">
    <location>
        <begin position="351"/>
        <end position="416"/>
    </location>
</feature>
<dbReference type="Proteomes" id="UP000261082">
    <property type="component" value="Unassembled WGS sequence"/>
</dbReference>
<proteinExistence type="predicted"/>
<dbReference type="PANTHER" id="PTHR31018">
    <property type="entry name" value="SPORULATION-SPECIFIC PROTEIN-RELATED"/>
    <property type="match status" value="1"/>
</dbReference>
<dbReference type="AlphaFoldDB" id="A0A3E1Q6T7"/>
<evidence type="ECO:0000256" key="1">
    <source>
        <dbReference type="ARBA" id="ARBA00004191"/>
    </source>
</evidence>
<keyword evidence="2" id="KW-0134">Cell wall</keyword>
<evidence type="ECO:0000256" key="3">
    <source>
        <dbReference type="ARBA" id="ARBA00022525"/>
    </source>
</evidence>
<comment type="caution">
    <text evidence="8">The sequence shown here is derived from an EMBL/GenBank/DDBJ whole genome shotgun (WGS) entry which is preliminary data.</text>
</comment>
<feature type="domain" description="Receptor L-domain" evidence="6">
    <location>
        <begin position="47"/>
        <end position="98"/>
    </location>
</feature>
<keyword evidence="5" id="KW-0325">Glycoprotein</keyword>
<organism evidence="8 9">
    <name type="scientific">Marixanthomonas ophiurae</name>
    <dbReference type="NCBI Taxonomy" id="387659"/>
    <lineage>
        <taxon>Bacteria</taxon>
        <taxon>Pseudomonadati</taxon>
        <taxon>Bacteroidota</taxon>
        <taxon>Flavobacteriia</taxon>
        <taxon>Flavobacteriales</taxon>
        <taxon>Flavobacteriaceae</taxon>
        <taxon>Marixanthomonas</taxon>
    </lineage>
</organism>
<dbReference type="EMBL" id="QVID01000002">
    <property type="protein sequence ID" value="RFN57839.1"/>
    <property type="molecule type" value="Genomic_DNA"/>
</dbReference>
<gene>
    <name evidence="8" type="ORF">DZ858_11375</name>
</gene>
<protein>
    <submittedName>
        <fullName evidence="8">T9SS C-terminal target domain-containing protein</fullName>
    </submittedName>
</protein>
<keyword evidence="9" id="KW-1185">Reference proteome</keyword>
<dbReference type="InterPro" id="IPR000494">
    <property type="entry name" value="Rcpt_L-dom"/>
</dbReference>
<dbReference type="Pfam" id="PF18962">
    <property type="entry name" value="Por_Secre_tail"/>
    <property type="match status" value="1"/>
</dbReference>
<evidence type="ECO:0000313" key="8">
    <source>
        <dbReference type="EMBL" id="RFN57839.1"/>
    </source>
</evidence>
<dbReference type="InterPro" id="IPR051648">
    <property type="entry name" value="CWI-Assembly_Regulator"/>
</dbReference>
<dbReference type="GO" id="GO:0030313">
    <property type="term" value="C:cell envelope"/>
    <property type="evidence" value="ECO:0007669"/>
    <property type="project" value="UniProtKB-SubCell"/>
</dbReference>
<comment type="subcellular location">
    <subcellularLocation>
        <location evidence="1">Secreted</location>
        <location evidence="1">Cell wall</location>
    </subcellularLocation>
</comment>
<dbReference type="SUPFAM" id="SSF52058">
    <property type="entry name" value="L domain-like"/>
    <property type="match status" value="3"/>
</dbReference>
<evidence type="ECO:0000259" key="6">
    <source>
        <dbReference type="Pfam" id="PF01030"/>
    </source>
</evidence>
<evidence type="ECO:0000313" key="9">
    <source>
        <dbReference type="Proteomes" id="UP000261082"/>
    </source>
</evidence>
<dbReference type="Gene3D" id="3.80.20.20">
    <property type="entry name" value="Receptor L-domain"/>
    <property type="match status" value="2"/>
</dbReference>
<dbReference type="InterPro" id="IPR036941">
    <property type="entry name" value="Rcpt_L-dom_sf"/>
</dbReference>
<evidence type="ECO:0000256" key="5">
    <source>
        <dbReference type="ARBA" id="ARBA00023180"/>
    </source>
</evidence>
<evidence type="ECO:0000256" key="2">
    <source>
        <dbReference type="ARBA" id="ARBA00022512"/>
    </source>
</evidence>
<evidence type="ECO:0000256" key="4">
    <source>
        <dbReference type="ARBA" id="ARBA00022729"/>
    </source>
</evidence>
<keyword evidence="4" id="KW-0732">Signal</keyword>
<accession>A0A3E1Q6T7</accession>
<dbReference type="RefSeq" id="WP_117159788.1">
    <property type="nucleotide sequence ID" value="NZ_QVID01000002.1"/>
</dbReference>
<evidence type="ECO:0000259" key="7">
    <source>
        <dbReference type="Pfam" id="PF18962"/>
    </source>
</evidence>
<dbReference type="Pfam" id="PF01030">
    <property type="entry name" value="Recep_L_domain"/>
    <property type="match status" value="1"/>
</dbReference>
<dbReference type="NCBIfam" id="TIGR04183">
    <property type="entry name" value="Por_Secre_tail"/>
    <property type="match status" value="1"/>
</dbReference>
<keyword evidence="3" id="KW-0964">Secreted</keyword>
<reference evidence="8 9" key="1">
    <citation type="journal article" date="2007" name="Int. J. Syst. Evol. Microbiol.">
        <title>Marixanthomonas ophiurae gen. nov., sp. nov., a marine bacterium of the family Flavobacteriaceae isolated from a deep-sea brittle star.</title>
        <authorList>
            <person name="Romanenko L.A."/>
            <person name="Uchino M."/>
            <person name="Frolova G.M."/>
            <person name="Mikhailov V.V."/>
        </authorList>
    </citation>
    <scope>NUCLEOTIDE SEQUENCE [LARGE SCALE GENOMIC DNA]</scope>
    <source>
        <strain evidence="8 9">KMM 3046</strain>
    </source>
</reference>
<name>A0A3E1Q6T7_9FLAO</name>
<dbReference type="PANTHER" id="PTHR31018:SF3">
    <property type="entry name" value="RECEPTOR PROTEIN-TYROSINE KINASE"/>
    <property type="match status" value="1"/>
</dbReference>
<dbReference type="OrthoDB" id="9805017at2"/>